<accession>A0A183CIV5</accession>
<dbReference type="AlphaFoldDB" id="A0A183CIV5"/>
<evidence type="ECO:0000313" key="7">
    <source>
        <dbReference type="WBParaSite" id="GPLIN_001281100"/>
    </source>
</evidence>
<evidence type="ECO:0000256" key="4">
    <source>
        <dbReference type="ARBA" id="ARBA00023136"/>
    </source>
</evidence>
<keyword evidence="6" id="KW-1185">Reference proteome</keyword>
<dbReference type="InterPro" id="IPR001828">
    <property type="entry name" value="ANF_lig-bd_rcpt"/>
</dbReference>
<keyword evidence="4" id="KW-0472">Membrane</keyword>
<sequence length="75" mass="8618">MDHWQKGAKVFIGPKVNCRTEASMAAAQNLPLSSHKCMDQIISDKKKYPTFARTVHVESAIARSFMALLEHFRWR</sequence>
<dbReference type="WBParaSite" id="GPLIN_001281100">
    <property type="protein sequence ID" value="GPLIN_001281100"/>
    <property type="gene ID" value="GPLIN_001281100"/>
</dbReference>
<evidence type="ECO:0000256" key="1">
    <source>
        <dbReference type="ARBA" id="ARBA00004370"/>
    </source>
</evidence>
<evidence type="ECO:0000259" key="5">
    <source>
        <dbReference type="Pfam" id="PF01094"/>
    </source>
</evidence>
<dbReference type="Pfam" id="PF01094">
    <property type="entry name" value="ANF_receptor"/>
    <property type="match status" value="1"/>
</dbReference>
<comment type="subcellular location">
    <subcellularLocation>
        <location evidence="1">Membrane</location>
    </subcellularLocation>
</comment>
<evidence type="ECO:0000256" key="3">
    <source>
        <dbReference type="ARBA" id="ARBA00022989"/>
    </source>
</evidence>
<feature type="domain" description="Receptor ligand binding region" evidence="5">
    <location>
        <begin position="8"/>
        <end position="75"/>
    </location>
</feature>
<dbReference type="Gene3D" id="3.40.50.2300">
    <property type="match status" value="1"/>
</dbReference>
<reference evidence="6" key="1">
    <citation type="submission" date="2013-12" db="EMBL/GenBank/DDBJ databases">
        <authorList>
            <person name="Aslett M."/>
        </authorList>
    </citation>
    <scope>NUCLEOTIDE SEQUENCE [LARGE SCALE GENOMIC DNA]</scope>
    <source>
        <strain evidence="6">Lindley</strain>
    </source>
</reference>
<dbReference type="SUPFAM" id="SSF53822">
    <property type="entry name" value="Periplasmic binding protein-like I"/>
    <property type="match status" value="1"/>
</dbReference>
<proteinExistence type="predicted"/>
<protein>
    <submittedName>
        <fullName evidence="7">ANF_receptor domain-containing protein</fullName>
    </submittedName>
</protein>
<dbReference type="GO" id="GO:0016020">
    <property type="term" value="C:membrane"/>
    <property type="evidence" value="ECO:0007669"/>
    <property type="project" value="UniProtKB-SubCell"/>
</dbReference>
<dbReference type="InterPro" id="IPR028082">
    <property type="entry name" value="Peripla_BP_I"/>
</dbReference>
<evidence type="ECO:0000313" key="6">
    <source>
        <dbReference type="Proteomes" id="UP000050741"/>
    </source>
</evidence>
<reference evidence="6" key="2">
    <citation type="submission" date="2014-05" db="EMBL/GenBank/DDBJ databases">
        <title>The genome and life-stage specific transcriptomes of Globodera pallida elucidate key aspects of plant parasitism by a cyst nematode.</title>
        <authorList>
            <person name="Cotton J.A."/>
            <person name="Lilley C.J."/>
            <person name="Jones L.M."/>
            <person name="Kikuchi T."/>
            <person name="Reid A.J."/>
            <person name="Thorpe P."/>
            <person name="Tsai I.J."/>
            <person name="Beasley H."/>
            <person name="Blok V."/>
            <person name="Cock P.J.A."/>
            <person name="Van den Akker S.E."/>
            <person name="Holroyd N."/>
            <person name="Hunt M."/>
            <person name="Mantelin S."/>
            <person name="Naghra H."/>
            <person name="Pain A."/>
            <person name="Palomares-Rius J.E."/>
            <person name="Zarowiecki M."/>
            <person name="Berriman M."/>
            <person name="Jones J.T."/>
            <person name="Urwin P.E."/>
        </authorList>
    </citation>
    <scope>NUCLEOTIDE SEQUENCE [LARGE SCALE GENOMIC DNA]</scope>
    <source>
        <strain evidence="6">Lindley</strain>
    </source>
</reference>
<dbReference type="Proteomes" id="UP000050741">
    <property type="component" value="Unassembled WGS sequence"/>
</dbReference>
<organism evidence="6 7">
    <name type="scientific">Globodera pallida</name>
    <name type="common">Potato cyst nematode worm</name>
    <name type="synonym">Heterodera pallida</name>
    <dbReference type="NCBI Taxonomy" id="36090"/>
    <lineage>
        <taxon>Eukaryota</taxon>
        <taxon>Metazoa</taxon>
        <taxon>Ecdysozoa</taxon>
        <taxon>Nematoda</taxon>
        <taxon>Chromadorea</taxon>
        <taxon>Rhabditida</taxon>
        <taxon>Tylenchina</taxon>
        <taxon>Tylenchomorpha</taxon>
        <taxon>Tylenchoidea</taxon>
        <taxon>Heteroderidae</taxon>
        <taxon>Heteroderinae</taxon>
        <taxon>Globodera</taxon>
    </lineage>
</organism>
<evidence type="ECO:0000256" key="2">
    <source>
        <dbReference type="ARBA" id="ARBA00022692"/>
    </source>
</evidence>
<reference evidence="7" key="3">
    <citation type="submission" date="2016-06" db="UniProtKB">
        <authorList>
            <consortium name="WormBaseParasite"/>
        </authorList>
    </citation>
    <scope>IDENTIFICATION</scope>
</reference>
<keyword evidence="3" id="KW-1133">Transmembrane helix</keyword>
<name>A0A183CIV5_GLOPA</name>
<keyword evidence="2" id="KW-0812">Transmembrane</keyword>